<evidence type="ECO:0000256" key="3">
    <source>
        <dbReference type="ARBA" id="ARBA00023002"/>
    </source>
</evidence>
<gene>
    <name evidence="7" type="ORF">EBV32_01070</name>
    <name evidence="10" type="ORF">EBV78_02890</name>
    <name evidence="8" type="ORF">EBX29_01965</name>
    <name evidence="9" type="ORF">EBX74_03515</name>
</gene>
<dbReference type="InterPro" id="IPR012336">
    <property type="entry name" value="Thioredoxin-like_fold"/>
</dbReference>
<evidence type="ECO:0000256" key="2">
    <source>
        <dbReference type="ARBA" id="ARBA00022729"/>
    </source>
</evidence>
<dbReference type="Proteomes" id="UP000713222">
    <property type="component" value="Unassembled WGS sequence"/>
</dbReference>
<accession>A0A845SBB4</accession>
<keyword evidence="5" id="KW-0676">Redox-active center</keyword>
<dbReference type="Proteomes" id="UP000572953">
    <property type="component" value="Unassembled WGS sequence"/>
</dbReference>
<feature type="domain" description="Thioredoxin-like fold" evidence="6">
    <location>
        <begin position="28"/>
        <end position="196"/>
    </location>
</feature>
<dbReference type="SUPFAM" id="SSF52833">
    <property type="entry name" value="Thioredoxin-like"/>
    <property type="match status" value="1"/>
</dbReference>
<keyword evidence="4" id="KW-1015">Disulfide bond</keyword>
<evidence type="ECO:0000313" key="7">
    <source>
        <dbReference type="EMBL" id="NBN87673.1"/>
    </source>
</evidence>
<sequence>MIVIGNYLKRILILITFILFSSLSYGQNNEEIFIGNKNAKIEIKIYSSFTCPHCANFHKNIYPKLIKEYASKDLIKITFNDFPLDIAALNASKIVRCSSKESSILLIDEIYKNQNSWSAGDKIEEINKKLFLIANKFNLSNEKLLNCLKDEKLEEKILNDRINGQKKYSINSTPTIIINEKKFEGNPTFENLSKEISRILK</sequence>
<dbReference type="PANTHER" id="PTHR13887:SF14">
    <property type="entry name" value="DISULFIDE BOND FORMATION PROTEIN D"/>
    <property type="match status" value="1"/>
</dbReference>
<dbReference type="PANTHER" id="PTHR13887">
    <property type="entry name" value="GLUTATHIONE S-TRANSFERASE KAPPA"/>
    <property type="match status" value="1"/>
</dbReference>
<evidence type="ECO:0000259" key="6">
    <source>
        <dbReference type="Pfam" id="PF13462"/>
    </source>
</evidence>
<dbReference type="CDD" id="cd02972">
    <property type="entry name" value="DsbA_family"/>
    <property type="match status" value="1"/>
</dbReference>
<comment type="similarity">
    <text evidence="1">Belongs to the thioredoxin family. DsbA subfamily.</text>
</comment>
<dbReference type="EMBL" id="RGMI01000069">
    <property type="protein sequence ID" value="NCU50525.1"/>
    <property type="molecule type" value="Genomic_DNA"/>
</dbReference>
<evidence type="ECO:0000256" key="5">
    <source>
        <dbReference type="ARBA" id="ARBA00023284"/>
    </source>
</evidence>
<dbReference type="EMBL" id="RGET01000008">
    <property type="protein sequence ID" value="NBN87673.1"/>
    <property type="molecule type" value="Genomic_DNA"/>
</dbReference>
<dbReference type="Proteomes" id="UP000699985">
    <property type="component" value="Unassembled WGS sequence"/>
</dbReference>
<dbReference type="EMBL" id="RGGN01000092">
    <property type="protein sequence ID" value="NCU63021.1"/>
    <property type="molecule type" value="Genomic_DNA"/>
</dbReference>
<protein>
    <recommendedName>
        <fullName evidence="6">Thioredoxin-like fold domain-containing protein</fullName>
    </recommendedName>
</protein>
<proteinExistence type="inferred from homology"/>
<evidence type="ECO:0000313" key="9">
    <source>
        <dbReference type="EMBL" id="NCU53350.1"/>
    </source>
</evidence>
<dbReference type="InterPro" id="IPR036249">
    <property type="entry name" value="Thioredoxin-like_sf"/>
</dbReference>
<keyword evidence="2" id="KW-0732">Signal</keyword>
<comment type="caution">
    <text evidence="10">The sequence shown here is derived from an EMBL/GenBank/DDBJ whole genome shotgun (WGS) entry which is preliminary data.</text>
</comment>
<evidence type="ECO:0000256" key="4">
    <source>
        <dbReference type="ARBA" id="ARBA00023157"/>
    </source>
</evidence>
<reference evidence="10 11" key="1">
    <citation type="submission" date="2018-10" db="EMBL/GenBank/DDBJ databases">
        <title>Iterative Subtractive Binning of Freshwater Chronoseries Metagenomes Recovers Nearly Complete Genomes from over Four Hundred Novel Species.</title>
        <authorList>
            <person name="Rodriguez-R L.M."/>
            <person name="Tsementzi D."/>
            <person name="Luo C."/>
            <person name="Konstantinidis K.T."/>
        </authorList>
    </citation>
    <scope>NUCLEOTIDE SEQUENCE [LARGE SCALE GENOMIC DNA]</scope>
    <source>
        <strain evidence="10">WB7_2B_003</strain>
        <strain evidence="7">WB7_6_001</strain>
        <strain evidence="8">WB8_1A_003</strain>
        <strain evidence="9">WB8_2A_004</strain>
    </source>
</reference>
<keyword evidence="3" id="KW-0560">Oxidoreductase</keyword>
<evidence type="ECO:0000313" key="10">
    <source>
        <dbReference type="EMBL" id="NCU63021.1"/>
    </source>
</evidence>
<dbReference type="Pfam" id="PF13462">
    <property type="entry name" value="Thioredoxin_4"/>
    <property type="match status" value="1"/>
</dbReference>
<evidence type="ECO:0000313" key="11">
    <source>
        <dbReference type="Proteomes" id="UP000572953"/>
    </source>
</evidence>
<dbReference type="GO" id="GO:0016491">
    <property type="term" value="F:oxidoreductase activity"/>
    <property type="evidence" value="ECO:0007669"/>
    <property type="project" value="UniProtKB-KW"/>
</dbReference>
<dbReference type="AlphaFoldDB" id="A0A845SBB4"/>
<name>A0A845SBB4_9PROT</name>
<dbReference type="EMBL" id="RGOB01000106">
    <property type="protein sequence ID" value="NCU53350.1"/>
    <property type="molecule type" value="Genomic_DNA"/>
</dbReference>
<evidence type="ECO:0000313" key="8">
    <source>
        <dbReference type="EMBL" id="NCU50525.1"/>
    </source>
</evidence>
<dbReference type="Proteomes" id="UP000747791">
    <property type="component" value="Unassembled WGS sequence"/>
</dbReference>
<evidence type="ECO:0000256" key="1">
    <source>
        <dbReference type="ARBA" id="ARBA00005791"/>
    </source>
</evidence>
<organism evidence="10 11">
    <name type="scientific">Candidatus Fonsibacter lacus</name>
    <dbReference type="NCBI Taxonomy" id="2576439"/>
    <lineage>
        <taxon>Bacteria</taxon>
        <taxon>Pseudomonadati</taxon>
        <taxon>Pseudomonadota</taxon>
        <taxon>Alphaproteobacteria</taxon>
        <taxon>Candidatus Pelagibacterales</taxon>
        <taxon>Candidatus Pelagibacterales incertae sedis</taxon>
        <taxon>Candidatus Fonsibacter</taxon>
    </lineage>
</organism>
<dbReference type="Gene3D" id="3.40.30.10">
    <property type="entry name" value="Glutaredoxin"/>
    <property type="match status" value="1"/>
</dbReference>